<dbReference type="InterPro" id="IPR050401">
    <property type="entry name" value="Cyclic_nucleotide_synthase"/>
</dbReference>
<dbReference type="InterPro" id="IPR018297">
    <property type="entry name" value="A/G_cyclase_CS"/>
</dbReference>
<sequence>MTTANFQLSFSGNKATERTADSAITLNVCTLVETGNPAFMIDYNRIGAAIDVAIKHANENILPKNLRISKIYKNAGTECAAVPPIIRRTMEIIQEGVVCNIYIGPGCSESALDAYKIAVYQKVPLIAVPGSNLIARTGRARADFQYLIRTSYVAVGIARALVAFLDYGNYTHFTIIVNRENMVYSEILDGLTGIFKTVRPDLLTTMDIVYVDYDRSNNQSTSPAKGVIKLGTELEALNKTCRVIVVLANANSVRRVMVRAYNIGMAKGEHVYIGVELFPSDTWGRFTWQRDDKDDEVARLAFRSLVLISMTKIFSSYMEDFSDAIRDLALKKYGYTFGVFDQVDPIILGFYDAFILYARTMERLHNSGANFTDGLTVAQAMWNTTVRTPLGTEIVMSSIGDKVISYDVRIFTIERGSHTAFLRIDGSSNQLTWLNTLIWPSEDGTLPPDVPKCGYSGLNCRLDADDTTKVVLGTVIPIVVVLGAFGAAVYYVLMKNQHNLDPNWWRYKMDELIFPQDRVGSRIGSGKNMAASQSMGTTLNSKSKASKATYLSTVCPWTSAICNGNVIGLKLAPEKTYRPTQEVIKELIQIQPIRHANLQRFIGLCLDDLGWVVYEMGEFCQKGCLDDLIDQKSLNLDWSFKFSLLNDIAEGMNQLHLSPVESHGFLRSLVCLIDGRLSVKVSDYGITKLRNPDALLPFKEGDSMRECEQLLWRAPELLRVQMPPKGSQKGDVYSFAIIMQQIILRSGPYESPGGAQNQMMESTVDLLLEIKKGTSPPIRPPVARSACSVDLFNLMENCWSEFPVQRPSFLKIKESIAKMGGISGGNLIDHLIKRMEKYATDLEEQVATKTQQFMEEKDRSEQLLSQMLPKAVALCLVKGESVHPEFFEMVTVYFSDIVGFTSISASGTPMDVISLLNELYTLFDEIVEKHDAYKVETTGDAYMVASGLPLRNGNIHAVEVATVACETLMAVQTVSIPHRPHEHLRIRCGIHSGSCVAGIIGLKAPRYCLFGDSINTASRMESTGEPMKVQTTQSTKDLLTEMQSDFKITLRGQVDVKGKGQMTTYWLTR</sequence>
<comment type="similarity">
    <text evidence="15">Belongs to the adenylyl cyclase class-4/guanylyl cyclase family.</text>
</comment>
<evidence type="ECO:0000313" key="20">
    <source>
        <dbReference type="EMBL" id="OQV20223.1"/>
    </source>
</evidence>
<evidence type="ECO:0000259" key="19">
    <source>
        <dbReference type="PROSITE" id="PS50125"/>
    </source>
</evidence>
<dbReference type="InterPro" id="IPR001170">
    <property type="entry name" value="ANPR/GUC"/>
</dbReference>
<dbReference type="Pfam" id="PF00211">
    <property type="entry name" value="Guanylate_cyc"/>
    <property type="match status" value="1"/>
</dbReference>
<evidence type="ECO:0000256" key="8">
    <source>
        <dbReference type="ARBA" id="ARBA00022989"/>
    </source>
</evidence>
<dbReference type="SMART" id="SM00044">
    <property type="entry name" value="CYCc"/>
    <property type="match status" value="1"/>
</dbReference>
<name>A0A1W0WYG1_HYPEX</name>
<evidence type="ECO:0000256" key="7">
    <source>
        <dbReference type="ARBA" id="ARBA00022741"/>
    </source>
</evidence>
<evidence type="ECO:0000256" key="10">
    <source>
        <dbReference type="ARBA" id="ARBA00023136"/>
    </source>
</evidence>
<dbReference type="Pfam" id="PF01094">
    <property type="entry name" value="ANF_receptor"/>
    <property type="match status" value="1"/>
</dbReference>
<dbReference type="PROSITE" id="PS50125">
    <property type="entry name" value="GUANYLATE_CYCLASE_2"/>
    <property type="match status" value="1"/>
</dbReference>
<keyword evidence="9" id="KW-0342">GTP-binding</keyword>
<dbReference type="InterPro" id="IPR001054">
    <property type="entry name" value="A/G_cyclase"/>
</dbReference>
<dbReference type="PROSITE" id="PS50011">
    <property type="entry name" value="PROTEIN_KINASE_DOM"/>
    <property type="match status" value="1"/>
</dbReference>
<dbReference type="SUPFAM" id="SSF55073">
    <property type="entry name" value="Nucleotide cyclase"/>
    <property type="match status" value="1"/>
</dbReference>
<dbReference type="PRINTS" id="PR00255">
    <property type="entry name" value="NATPEPTIDER"/>
</dbReference>
<dbReference type="Gene3D" id="3.30.70.1230">
    <property type="entry name" value="Nucleotide cyclase"/>
    <property type="match status" value="1"/>
</dbReference>
<keyword evidence="8 17" id="KW-1133">Transmembrane helix</keyword>
<dbReference type="InterPro" id="IPR028082">
    <property type="entry name" value="Peripla_BP_I"/>
</dbReference>
<dbReference type="InterPro" id="IPR029787">
    <property type="entry name" value="Nucleotide_cyclase"/>
</dbReference>
<gene>
    <name evidence="20" type="ORF">BV898_05779</name>
</gene>
<evidence type="ECO:0000256" key="6">
    <source>
        <dbReference type="ARBA" id="ARBA00022729"/>
    </source>
</evidence>
<evidence type="ECO:0000259" key="18">
    <source>
        <dbReference type="PROSITE" id="PS50011"/>
    </source>
</evidence>
<keyword evidence="11 20" id="KW-0675">Receptor</keyword>
<dbReference type="GO" id="GO:0035556">
    <property type="term" value="P:intracellular signal transduction"/>
    <property type="evidence" value="ECO:0007669"/>
    <property type="project" value="InterPro"/>
</dbReference>
<keyword evidence="7" id="KW-0547">Nucleotide-binding</keyword>
<organism evidence="20 21">
    <name type="scientific">Hypsibius exemplaris</name>
    <name type="common">Freshwater tardigrade</name>
    <dbReference type="NCBI Taxonomy" id="2072580"/>
    <lineage>
        <taxon>Eukaryota</taxon>
        <taxon>Metazoa</taxon>
        <taxon>Ecdysozoa</taxon>
        <taxon>Tardigrada</taxon>
        <taxon>Eutardigrada</taxon>
        <taxon>Parachela</taxon>
        <taxon>Hypsibioidea</taxon>
        <taxon>Hypsibiidae</taxon>
        <taxon>Hypsibius</taxon>
    </lineage>
</organism>
<proteinExistence type="inferred from homology"/>
<dbReference type="InterPro" id="IPR001245">
    <property type="entry name" value="Ser-Thr/Tyr_kinase_cat_dom"/>
</dbReference>
<dbReference type="PANTHER" id="PTHR11920">
    <property type="entry name" value="GUANYLYL CYCLASE"/>
    <property type="match status" value="1"/>
</dbReference>
<dbReference type="OrthoDB" id="10265730at2759"/>
<dbReference type="GO" id="GO:0007168">
    <property type="term" value="P:receptor guanylyl cyclase signaling pathway"/>
    <property type="evidence" value="ECO:0007669"/>
    <property type="project" value="TreeGrafter"/>
</dbReference>
<evidence type="ECO:0000256" key="14">
    <source>
        <dbReference type="ARBA" id="ARBA00023293"/>
    </source>
</evidence>
<evidence type="ECO:0000256" key="9">
    <source>
        <dbReference type="ARBA" id="ARBA00023134"/>
    </source>
</evidence>
<dbReference type="Gene3D" id="1.10.510.10">
    <property type="entry name" value="Transferase(Phosphotransferase) domain 1"/>
    <property type="match status" value="1"/>
</dbReference>
<dbReference type="GO" id="GO:0004383">
    <property type="term" value="F:guanylate cyclase activity"/>
    <property type="evidence" value="ECO:0007669"/>
    <property type="project" value="UniProtKB-EC"/>
</dbReference>
<comment type="caution">
    <text evidence="20">The sequence shown here is derived from an EMBL/GenBank/DDBJ whole genome shotgun (WGS) entry which is preliminary data.</text>
</comment>
<keyword evidence="6" id="KW-0732">Signal</keyword>
<comment type="catalytic activity">
    <reaction evidence="1 16">
        <text>GTP = 3',5'-cyclic GMP + diphosphate</text>
        <dbReference type="Rhea" id="RHEA:13665"/>
        <dbReference type="ChEBI" id="CHEBI:33019"/>
        <dbReference type="ChEBI" id="CHEBI:37565"/>
        <dbReference type="ChEBI" id="CHEBI:57746"/>
        <dbReference type="EC" id="4.6.1.2"/>
    </reaction>
</comment>
<dbReference type="GO" id="GO:0005886">
    <property type="term" value="C:plasma membrane"/>
    <property type="evidence" value="ECO:0007669"/>
    <property type="project" value="UniProtKB-SubCell"/>
</dbReference>
<accession>A0A1W0WYG1</accession>
<keyword evidence="21" id="KW-1185">Reference proteome</keyword>
<dbReference type="Pfam" id="PF07714">
    <property type="entry name" value="PK_Tyr_Ser-Thr"/>
    <property type="match status" value="1"/>
</dbReference>
<keyword evidence="4" id="KW-1003">Cell membrane</keyword>
<evidence type="ECO:0000256" key="3">
    <source>
        <dbReference type="ARBA" id="ARBA00012202"/>
    </source>
</evidence>
<feature type="domain" description="Protein kinase" evidence="18">
    <location>
        <begin position="517"/>
        <end position="819"/>
    </location>
</feature>
<feature type="domain" description="Guanylate cyclase" evidence="19">
    <location>
        <begin position="891"/>
        <end position="1021"/>
    </location>
</feature>
<dbReference type="GO" id="GO:0004016">
    <property type="term" value="F:adenylate cyclase activity"/>
    <property type="evidence" value="ECO:0007669"/>
    <property type="project" value="TreeGrafter"/>
</dbReference>
<dbReference type="GO" id="GO:0001653">
    <property type="term" value="F:peptide receptor activity"/>
    <property type="evidence" value="ECO:0007669"/>
    <property type="project" value="TreeGrafter"/>
</dbReference>
<keyword evidence="14 16" id="KW-0141">cGMP biosynthesis</keyword>
<keyword evidence="10 17" id="KW-0472">Membrane</keyword>
<evidence type="ECO:0000256" key="1">
    <source>
        <dbReference type="ARBA" id="ARBA00001436"/>
    </source>
</evidence>
<dbReference type="CDD" id="cd06352">
    <property type="entry name" value="PBP1_NPR_GC-like"/>
    <property type="match status" value="1"/>
</dbReference>
<dbReference type="Gene3D" id="3.40.50.2300">
    <property type="match status" value="1"/>
</dbReference>
<keyword evidence="5 17" id="KW-0812">Transmembrane</keyword>
<dbReference type="CDD" id="cd07302">
    <property type="entry name" value="CHD"/>
    <property type="match status" value="1"/>
</dbReference>
<feature type="transmembrane region" description="Helical" evidence="17">
    <location>
        <begin position="470"/>
        <end position="493"/>
    </location>
</feature>
<dbReference type="EMBL" id="MTYJ01000032">
    <property type="protein sequence ID" value="OQV20223.1"/>
    <property type="molecule type" value="Genomic_DNA"/>
</dbReference>
<dbReference type="PROSITE" id="PS00452">
    <property type="entry name" value="GUANYLATE_CYCLASE_1"/>
    <property type="match status" value="1"/>
</dbReference>
<comment type="subcellular location">
    <subcellularLocation>
        <location evidence="2">Cell membrane</location>
        <topology evidence="2">Single-pass type I membrane protein</topology>
    </subcellularLocation>
</comment>
<dbReference type="InterPro" id="IPR000719">
    <property type="entry name" value="Prot_kinase_dom"/>
</dbReference>
<dbReference type="EC" id="4.6.1.2" evidence="3 16"/>
<evidence type="ECO:0000256" key="11">
    <source>
        <dbReference type="ARBA" id="ARBA00023170"/>
    </source>
</evidence>
<evidence type="ECO:0000256" key="4">
    <source>
        <dbReference type="ARBA" id="ARBA00022475"/>
    </source>
</evidence>
<evidence type="ECO:0000256" key="17">
    <source>
        <dbReference type="SAM" id="Phobius"/>
    </source>
</evidence>
<dbReference type="AlphaFoldDB" id="A0A1W0WYG1"/>
<dbReference type="SUPFAM" id="SSF53822">
    <property type="entry name" value="Periplasmic binding protein-like I"/>
    <property type="match status" value="1"/>
</dbReference>
<evidence type="ECO:0000256" key="5">
    <source>
        <dbReference type="ARBA" id="ARBA00022692"/>
    </source>
</evidence>
<dbReference type="GO" id="GO:0005525">
    <property type="term" value="F:GTP binding"/>
    <property type="evidence" value="ECO:0007669"/>
    <property type="project" value="UniProtKB-KW"/>
</dbReference>
<dbReference type="Proteomes" id="UP000192578">
    <property type="component" value="Unassembled WGS sequence"/>
</dbReference>
<keyword evidence="13 15" id="KW-0456">Lyase</keyword>
<evidence type="ECO:0000313" key="21">
    <source>
        <dbReference type="Proteomes" id="UP000192578"/>
    </source>
</evidence>
<dbReference type="InterPro" id="IPR011009">
    <property type="entry name" value="Kinase-like_dom_sf"/>
</dbReference>
<dbReference type="GO" id="GO:0004672">
    <property type="term" value="F:protein kinase activity"/>
    <property type="evidence" value="ECO:0007669"/>
    <property type="project" value="InterPro"/>
</dbReference>
<dbReference type="SUPFAM" id="SSF56112">
    <property type="entry name" value="Protein kinase-like (PK-like)"/>
    <property type="match status" value="1"/>
</dbReference>
<evidence type="ECO:0000256" key="16">
    <source>
        <dbReference type="RuleBase" id="RU003431"/>
    </source>
</evidence>
<reference evidence="21" key="1">
    <citation type="submission" date="2017-01" db="EMBL/GenBank/DDBJ databases">
        <title>Comparative genomics of anhydrobiosis in the tardigrade Hypsibius dujardini.</title>
        <authorList>
            <person name="Yoshida Y."/>
            <person name="Koutsovoulos G."/>
            <person name="Laetsch D."/>
            <person name="Stevens L."/>
            <person name="Kumar S."/>
            <person name="Horikawa D."/>
            <person name="Ishino K."/>
            <person name="Komine S."/>
            <person name="Tomita M."/>
            <person name="Blaxter M."/>
            <person name="Arakawa K."/>
        </authorList>
    </citation>
    <scope>NUCLEOTIDE SEQUENCE [LARGE SCALE GENOMIC DNA]</scope>
    <source>
        <strain evidence="21">Z151</strain>
    </source>
</reference>
<evidence type="ECO:0000256" key="13">
    <source>
        <dbReference type="ARBA" id="ARBA00023239"/>
    </source>
</evidence>
<dbReference type="PANTHER" id="PTHR11920:SF494">
    <property type="entry name" value="ATRIAL NATRIURETIC PEPTIDE RECEPTOR 2"/>
    <property type="match status" value="1"/>
</dbReference>
<dbReference type="GO" id="GO:0005524">
    <property type="term" value="F:ATP binding"/>
    <property type="evidence" value="ECO:0007669"/>
    <property type="project" value="InterPro"/>
</dbReference>
<dbReference type="InterPro" id="IPR001828">
    <property type="entry name" value="ANF_lig-bd_rcpt"/>
</dbReference>
<evidence type="ECO:0000256" key="15">
    <source>
        <dbReference type="RuleBase" id="RU000405"/>
    </source>
</evidence>
<dbReference type="FunFam" id="3.30.70.1230:FF:000004">
    <property type="entry name" value="Guanylate cyclase"/>
    <property type="match status" value="1"/>
</dbReference>
<evidence type="ECO:0000256" key="2">
    <source>
        <dbReference type="ARBA" id="ARBA00004251"/>
    </source>
</evidence>
<evidence type="ECO:0000256" key="12">
    <source>
        <dbReference type="ARBA" id="ARBA00023180"/>
    </source>
</evidence>
<keyword evidence="12" id="KW-0325">Glycoprotein</keyword>
<protein>
    <recommendedName>
        <fullName evidence="3 16">Guanylate cyclase</fullName>
        <ecNumber evidence="3 16">4.6.1.2</ecNumber>
    </recommendedName>
</protein>